<name>A0A068TEC8_NEOGA</name>
<accession>A0A068TEC8</accession>
<dbReference type="Proteomes" id="UP000028186">
    <property type="component" value="Chromosome I"/>
</dbReference>
<dbReference type="PANTHER" id="PTHR37314">
    <property type="entry name" value="SLR0142 PROTEIN"/>
    <property type="match status" value="1"/>
</dbReference>
<gene>
    <name evidence="2" type="ORF">RG1141_CH41550</name>
</gene>
<feature type="transmembrane region" description="Helical" evidence="1">
    <location>
        <begin position="64"/>
        <end position="88"/>
    </location>
</feature>
<feature type="transmembrane region" description="Helical" evidence="1">
    <location>
        <begin position="174"/>
        <end position="195"/>
    </location>
</feature>
<evidence type="ECO:0000313" key="3">
    <source>
        <dbReference type="Proteomes" id="UP000028186"/>
    </source>
</evidence>
<dbReference type="HOGENOM" id="CLU_090911_2_0_5"/>
<feature type="transmembrane region" description="Helical" evidence="1">
    <location>
        <begin position="201"/>
        <end position="220"/>
    </location>
</feature>
<keyword evidence="1" id="KW-0812">Transmembrane</keyword>
<proteinExistence type="predicted"/>
<dbReference type="AlphaFoldDB" id="A0A068TEC8"/>
<dbReference type="RefSeq" id="WP_038547731.1">
    <property type="nucleotide sequence ID" value="NZ_HG938355.1"/>
</dbReference>
<protein>
    <submittedName>
        <fullName evidence="2">Membrane protein, PF06912 family</fullName>
    </submittedName>
</protein>
<dbReference type="Pfam" id="PF06912">
    <property type="entry name" value="DUF1275"/>
    <property type="match status" value="1"/>
</dbReference>
<dbReference type="PATRIC" id="fig|1028801.3.peg.4227"/>
<feature type="transmembrane region" description="Helical" evidence="1">
    <location>
        <begin position="95"/>
        <end position="112"/>
    </location>
</feature>
<dbReference type="eggNOG" id="COG3619">
    <property type="taxonomic scope" value="Bacteria"/>
</dbReference>
<sequence length="239" mass="25666">MSRERRRRIIRRRRTVTGLALVAAISFVAGMTDAVGLLLSGDFVSFMTGNTTRAAIAFADGDYSHAIILFIALWVFILGNALGIVLAYTVSARRTFVVLASVSILLAAASTVPDAGGYPRLQFYLVVLSMGMINATVEHIEGLPIGLTYVTGALSRFGRGIGRWLIGDRNPTGWLIQTVPWTGMACGAVTGAFLTKYAGSHALWIVSVLALAVALATTLLPRPLHLHFQQPIASARRRA</sequence>
<keyword evidence="1" id="KW-1133">Transmembrane helix</keyword>
<dbReference type="InterPro" id="IPR010699">
    <property type="entry name" value="DUF1275"/>
</dbReference>
<keyword evidence="1" id="KW-0472">Membrane</keyword>
<reference evidence="3" key="1">
    <citation type="journal article" date="2014" name="BMC Genomics">
        <title>Genome sequencing of two Neorhizobium galegae strains reveals a noeT gene responsible for the unusual acetylation of the nodulation factors.</title>
        <authorList>
            <person name="Osterman J."/>
            <person name="Marsh J."/>
            <person name="Laine P.K."/>
            <person name="Zeng Z."/>
            <person name="Alatalo E."/>
            <person name="Sullivan J.T."/>
            <person name="Young J.P."/>
            <person name="Thomas-Oates J."/>
            <person name="Paulin L."/>
            <person name="Lindstrom K."/>
        </authorList>
    </citation>
    <scope>NUCLEOTIDE SEQUENCE [LARGE SCALE GENOMIC DNA]</scope>
    <source>
        <strain evidence="3">HAMBI 1141</strain>
    </source>
</reference>
<evidence type="ECO:0000313" key="2">
    <source>
        <dbReference type="EMBL" id="CDN56469.1"/>
    </source>
</evidence>
<dbReference type="EMBL" id="HG938355">
    <property type="protein sequence ID" value="CDN56469.1"/>
    <property type="molecule type" value="Genomic_DNA"/>
</dbReference>
<dbReference type="KEGG" id="ngl:RG1141_CH41550"/>
<dbReference type="PANTHER" id="PTHR37314:SF4">
    <property type="entry name" value="UPF0700 TRANSMEMBRANE PROTEIN YOAK"/>
    <property type="match status" value="1"/>
</dbReference>
<evidence type="ECO:0000256" key="1">
    <source>
        <dbReference type="SAM" id="Phobius"/>
    </source>
</evidence>
<organism evidence="2 3">
    <name type="scientific">Neorhizobium galegae bv. officinalis bv. officinalis str. HAMBI 1141</name>
    <dbReference type="NCBI Taxonomy" id="1028801"/>
    <lineage>
        <taxon>Bacteria</taxon>
        <taxon>Pseudomonadati</taxon>
        <taxon>Pseudomonadota</taxon>
        <taxon>Alphaproteobacteria</taxon>
        <taxon>Hyphomicrobiales</taxon>
        <taxon>Rhizobiaceae</taxon>
        <taxon>Rhizobium/Agrobacterium group</taxon>
        <taxon>Neorhizobium</taxon>
    </lineage>
</organism>